<accession>G0NSM8</accession>
<protein>
    <recommendedName>
        <fullName evidence="4">Serine-threonine/tyrosine-protein kinase catalytic domain-containing protein</fullName>
    </recommendedName>
</protein>
<dbReference type="SUPFAM" id="SSF56112">
    <property type="entry name" value="Protein kinase-like (PK-like)"/>
    <property type="match status" value="1"/>
</dbReference>
<dbReference type="STRING" id="135651.G0NSM8"/>
<gene>
    <name evidence="2" type="ORF">CAEBREN_29341</name>
</gene>
<evidence type="ECO:0008006" key="4">
    <source>
        <dbReference type="Google" id="ProtNLM"/>
    </source>
</evidence>
<dbReference type="HOGENOM" id="CLU_1200734_0_0_1"/>
<name>G0NSM8_CAEBE</name>
<keyword evidence="3" id="KW-1185">Reference proteome</keyword>
<evidence type="ECO:0000256" key="1">
    <source>
        <dbReference type="SAM" id="MobiDB-lite"/>
    </source>
</evidence>
<proteinExistence type="predicted"/>
<evidence type="ECO:0000313" key="3">
    <source>
        <dbReference type="Proteomes" id="UP000008068"/>
    </source>
</evidence>
<dbReference type="InterPro" id="IPR011009">
    <property type="entry name" value="Kinase-like_dom_sf"/>
</dbReference>
<dbReference type="InParanoid" id="G0NSM8"/>
<dbReference type="EMBL" id="GL379939">
    <property type="protein sequence ID" value="EGT36869.1"/>
    <property type="molecule type" value="Genomic_DNA"/>
</dbReference>
<dbReference type="AlphaFoldDB" id="G0NSM8"/>
<dbReference type="Gene3D" id="1.10.510.10">
    <property type="entry name" value="Transferase(Phosphotransferase) domain 1"/>
    <property type="match status" value="1"/>
</dbReference>
<feature type="region of interest" description="Disordered" evidence="1">
    <location>
        <begin position="177"/>
        <end position="231"/>
    </location>
</feature>
<dbReference type="OrthoDB" id="339325at2759"/>
<dbReference type="Proteomes" id="UP000008068">
    <property type="component" value="Unassembled WGS sequence"/>
</dbReference>
<evidence type="ECO:0000313" key="2">
    <source>
        <dbReference type="EMBL" id="EGT36869.1"/>
    </source>
</evidence>
<dbReference type="eggNOG" id="KOG4721">
    <property type="taxonomic scope" value="Eukaryota"/>
</dbReference>
<reference evidence="3" key="1">
    <citation type="submission" date="2011-07" db="EMBL/GenBank/DDBJ databases">
        <authorList>
            <consortium name="Caenorhabditis brenneri Sequencing and Analysis Consortium"/>
            <person name="Wilson R.K."/>
        </authorList>
    </citation>
    <scope>NUCLEOTIDE SEQUENCE [LARGE SCALE GENOMIC DNA]</scope>
    <source>
        <strain evidence="3">PB2801</strain>
    </source>
</reference>
<organism evidence="3">
    <name type="scientific">Caenorhabditis brenneri</name>
    <name type="common">Nematode worm</name>
    <dbReference type="NCBI Taxonomy" id="135651"/>
    <lineage>
        <taxon>Eukaryota</taxon>
        <taxon>Metazoa</taxon>
        <taxon>Ecdysozoa</taxon>
        <taxon>Nematoda</taxon>
        <taxon>Chromadorea</taxon>
        <taxon>Rhabditida</taxon>
        <taxon>Rhabditina</taxon>
        <taxon>Rhabditomorpha</taxon>
        <taxon>Rhabditoidea</taxon>
        <taxon>Rhabditidae</taxon>
        <taxon>Peloderinae</taxon>
        <taxon>Caenorhabditis</taxon>
    </lineage>
</organism>
<sequence length="231" mass="27002">MLTRETPYANIHQMAIIFGVGTNILSLPMPEEAPRGLVLLIKQCLARKGRNRPSFSHIRQHWEIFKPELFEMTEEEWQVAWDSYREFAKAIQYPSTVTKDHGGNSAFAMEEESRQKRHDQLNHSNDVRHMYETKLQRTNKMMDKLQGLFTELKLKEQELAEWHRQLTDRQFQLHNRPRAMSNAPPPPRGNFYPNEAYEYMSSDDDGQGQAPAIGSAGQKTRRDEGANQWSW</sequence>